<organism evidence="1 2">
    <name type="scientific">Ataeniobius toweri</name>
    <dbReference type="NCBI Taxonomy" id="208326"/>
    <lineage>
        <taxon>Eukaryota</taxon>
        <taxon>Metazoa</taxon>
        <taxon>Chordata</taxon>
        <taxon>Craniata</taxon>
        <taxon>Vertebrata</taxon>
        <taxon>Euteleostomi</taxon>
        <taxon>Actinopterygii</taxon>
        <taxon>Neopterygii</taxon>
        <taxon>Teleostei</taxon>
        <taxon>Neoteleostei</taxon>
        <taxon>Acanthomorphata</taxon>
        <taxon>Ovalentaria</taxon>
        <taxon>Atherinomorphae</taxon>
        <taxon>Cyprinodontiformes</taxon>
        <taxon>Goodeidae</taxon>
        <taxon>Ataeniobius</taxon>
    </lineage>
</organism>
<gene>
    <name evidence="1" type="ORF">ATANTOWER_024143</name>
</gene>
<comment type="caution">
    <text evidence="1">The sequence shown here is derived from an EMBL/GenBank/DDBJ whole genome shotgun (WGS) entry which is preliminary data.</text>
</comment>
<feature type="non-terminal residue" evidence="1">
    <location>
        <position position="111"/>
    </location>
</feature>
<reference evidence="1 2" key="1">
    <citation type="submission" date="2021-07" db="EMBL/GenBank/DDBJ databases">
        <authorList>
            <person name="Palmer J.M."/>
        </authorList>
    </citation>
    <scope>NUCLEOTIDE SEQUENCE [LARGE SCALE GENOMIC DNA]</scope>
    <source>
        <strain evidence="1 2">AT_MEX2019</strain>
        <tissue evidence="1">Muscle</tissue>
    </source>
</reference>
<sequence>MALWSKTLPASFCLSRYAPPMCCPVRQDLSISVPCPPSNASICTNELTQLSPSSPKKHLRNQQNKLCYDNLDPESLYPWRPDRNYLLEFRPFTFLIILWHNKISFHSFYFL</sequence>
<proteinExistence type="predicted"/>
<dbReference type="EMBL" id="JAHUTI010084122">
    <property type="protein sequence ID" value="MED6259505.1"/>
    <property type="molecule type" value="Genomic_DNA"/>
</dbReference>
<dbReference type="Proteomes" id="UP001345963">
    <property type="component" value="Unassembled WGS sequence"/>
</dbReference>
<name>A0ABU7CB65_9TELE</name>
<protein>
    <submittedName>
        <fullName evidence="1">Uncharacterized protein</fullName>
    </submittedName>
</protein>
<keyword evidence="2" id="KW-1185">Reference proteome</keyword>
<accession>A0ABU7CB65</accession>
<evidence type="ECO:0000313" key="1">
    <source>
        <dbReference type="EMBL" id="MED6259505.1"/>
    </source>
</evidence>
<evidence type="ECO:0000313" key="2">
    <source>
        <dbReference type="Proteomes" id="UP001345963"/>
    </source>
</evidence>